<dbReference type="PANTHER" id="PTHR30572">
    <property type="entry name" value="MEMBRANE COMPONENT OF TRANSPORTER-RELATED"/>
    <property type="match status" value="1"/>
</dbReference>
<organism evidence="8 9">
    <name type="scientific">Massilicoli timonensis</name>
    <dbReference type="NCBI Taxonomy" id="2015901"/>
    <lineage>
        <taxon>Bacteria</taxon>
        <taxon>Bacillati</taxon>
        <taxon>Bacillota</taxon>
        <taxon>Erysipelotrichia</taxon>
        <taxon>Erysipelotrichales</taxon>
        <taxon>Erysipelotrichaceae</taxon>
        <taxon>Massilicoli</taxon>
    </lineage>
</organism>
<feature type="domain" description="ABC3 transporter permease C-terminal" evidence="7">
    <location>
        <begin position="318"/>
        <end position="389"/>
    </location>
</feature>
<evidence type="ECO:0000256" key="2">
    <source>
        <dbReference type="ARBA" id="ARBA00022475"/>
    </source>
</evidence>
<keyword evidence="5 6" id="KW-0472">Membrane</keyword>
<evidence type="ECO:0000259" key="7">
    <source>
        <dbReference type="Pfam" id="PF02687"/>
    </source>
</evidence>
<dbReference type="PROSITE" id="PS51257">
    <property type="entry name" value="PROKAR_LIPOPROTEIN"/>
    <property type="match status" value="1"/>
</dbReference>
<proteinExistence type="predicted"/>
<dbReference type="Pfam" id="PF02687">
    <property type="entry name" value="FtsX"/>
    <property type="match status" value="1"/>
</dbReference>
<evidence type="ECO:0000256" key="4">
    <source>
        <dbReference type="ARBA" id="ARBA00022989"/>
    </source>
</evidence>
<dbReference type="RefSeq" id="WP_256197819.1">
    <property type="nucleotide sequence ID" value="NZ_JANGCH010000008.1"/>
</dbReference>
<sequence>MRYIFKNALLSITRNKGRNLLIGILILVISCAVSVALAIDHASAALIASYEDKYEVEATIAMNRENMMQNFDPENREDAKADMNEVFQTASSITAADIEAYADSDYVKSYYYTMNTEMNAVSLEKAEQSMEGMPQQKRGDQEFEEMASGDFTLQGYSSLSAMNEFIEGSYQIVDGEVASDFESDTCLLNEELATLNDIQVGDQITLVDPNDETITYSLTVSGIYQEQSERENGMKQFANSVNTIITNAHVVEQISAASESLRVSITPTFILTDSSVVDAFSAELSEKGLSEYLSVQTNLDQVESATSTIANVQTFSVTFLIITFIIGTIVLLIVNFINIRERKYEIGVLRTIGMKKSKVCLQFISELLIVSLLSLLLGAGIGAAISVPVSNYMLENEIASAQNEQQSIRDHFGGNGKEMIPDQGEMPEQSPDMGKNNFQGVIELQAFDSIDAVVDIQVVIQLLGIGLALTVISSLSAMISIQRFSPLTILKERT</sequence>
<evidence type="ECO:0000256" key="6">
    <source>
        <dbReference type="SAM" id="Phobius"/>
    </source>
</evidence>
<feature type="transmembrane region" description="Helical" evidence="6">
    <location>
        <begin position="20"/>
        <end position="39"/>
    </location>
</feature>
<name>A0ABT1SLF3_9FIRM</name>
<comment type="caution">
    <text evidence="8">The sequence shown here is derived from an EMBL/GenBank/DDBJ whole genome shotgun (WGS) entry which is preliminary data.</text>
</comment>
<reference evidence="8 9" key="1">
    <citation type="submission" date="2022-06" db="EMBL/GenBank/DDBJ databases">
        <title>Isolation of gut microbiota from human fecal samples.</title>
        <authorList>
            <person name="Pamer E.G."/>
            <person name="Barat B."/>
            <person name="Waligurski E."/>
            <person name="Medina S."/>
            <person name="Paddock L."/>
            <person name="Mostad J."/>
        </authorList>
    </citation>
    <scope>NUCLEOTIDE SEQUENCE [LARGE SCALE GENOMIC DNA]</scope>
    <source>
        <strain evidence="8 9">DFI.6.1</strain>
    </source>
</reference>
<gene>
    <name evidence="8" type="ORF">NE663_06555</name>
</gene>
<evidence type="ECO:0000256" key="5">
    <source>
        <dbReference type="ARBA" id="ARBA00023136"/>
    </source>
</evidence>
<protein>
    <submittedName>
        <fullName evidence="8">FtsX-like permease family protein</fullName>
    </submittedName>
</protein>
<dbReference type="EMBL" id="JANGCH010000008">
    <property type="protein sequence ID" value="MCQ5121920.1"/>
    <property type="molecule type" value="Genomic_DNA"/>
</dbReference>
<keyword evidence="4 6" id="KW-1133">Transmembrane helix</keyword>
<dbReference type="PANTHER" id="PTHR30572:SF9">
    <property type="entry name" value="ABC TRANSPORTER PERMEASE PROTEIN"/>
    <property type="match status" value="1"/>
</dbReference>
<keyword evidence="3 6" id="KW-0812">Transmembrane</keyword>
<feature type="transmembrane region" description="Helical" evidence="6">
    <location>
        <begin position="315"/>
        <end position="338"/>
    </location>
</feature>
<dbReference type="InterPro" id="IPR003838">
    <property type="entry name" value="ABC3_permease_C"/>
</dbReference>
<evidence type="ECO:0000313" key="9">
    <source>
        <dbReference type="Proteomes" id="UP001524435"/>
    </source>
</evidence>
<feature type="transmembrane region" description="Helical" evidence="6">
    <location>
        <begin position="359"/>
        <end position="385"/>
    </location>
</feature>
<keyword evidence="2" id="KW-1003">Cell membrane</keyword>
<evidence type="ECO:0000313" key="8">
    <source>
        <dbReference type="EMBL" id="MCQ5121920.1"/>
    </source>
</evidence>
<comment type="subcellular location">
    <subcellularLocation>
        <location evidence="1">Cell membrane</location>
        <topology evidence="1">Multi-pass membrane protein</topology>
    </subcellularLocation>
</comment>
<evidence type="ECO:0000256" key="3">
    <source>
        <dbReference type="ARBA" id="ARBA00022692"/>
    </source>
</evidence>
<dbReference type="Proteomes" id="UP001524435">
    <property type="component" value="Unassembled WGS sequence"/>
</dbReference>
<feature type="transmembrane region" description="Helical" evidence="6">
    <location>
        <begin position="458"/>
        <end position="481"/>
    </location>
</feature>
<keyword evidence="9" id="KW-1185">Reference proteome</keyword>
<accession>A0ABT1SLF3</accession>
<evidence type="ECO:0000256" key="1">
    <source>
        <dbReference type="ARBA" id="ARBA00004651"/>
    </source>
</evidence>
<dbReference type="InterPro" id="IPR050250">
    <property type="entry name" value="Macrolide_Exporter_MacB"/>
</dbReference>